<evidence type="ECO:0000313" key="3">
    <source>
        <dbReference type="EMBL" id="MCS7477363.1"/>
    </source>
</evidence>
<proteinExistence type="predicted"/>
<dbReference type="SUPFAM" id="SSF109854">
    <property type="entry name" value="DinB/YfiT-like putative metalloenzymes"/>
    <property type="match status" value="1"/>
</dbReference>
<dbReference type="Proteomes" id="UP001141259">
    <property type="component" value="Unassembled WGS sequence"/>
</dbReference>
<dbReference type="AlphaFoldDB" id="A0A9X2VIR2"/>
<name>A0A9X2VIR2_9PSEU</name>
<reference evidence="3" key="1">
    <citation type="submission" date="2022-08" db="EMBL/GenBank/DDBJ databases">
        <authorList>
            <person name="Tistechok S."/>
            <person name="Samborskyy M."/>
            <person name="Roman I."/>
        </authorList>
    </citation>
    <scope>NUCLEOTIDE SEQUENCE</scope>
    <source>
        <strain evidence="3">DSM 103496</strain>
    </source>
</reference>
<keyword evidence="4" id="KW-1185">Reference proteome</keyword>
<dbReference type="NCBIfam" id="TIGR03083">
    <property type="entry name" value="maleylpyruvate isomerase family mycothiol-dependent enzyme"/>
    <property type="match status" value="1"/>
</dbReference>
<keyword evidence="3" id="KW-0413">Isomerase</keyword>
<accession>A0A9X2VIR2</accession>
<dbReference type="EMBL" id="JANYMP010000004">
    <property type="protein sequence ID" value="MCS7477363.1"/>
    <property type="molecule type" value="Genomic_DNA"/>
</dbReference>
<sequence length="258" mass="28442">MDFERHCAEIVKQSDLLRASLVGADLTAPVPSCPGWNVGQLVRHLGGGQRWCAEVVSTRASSPPPDDHFRDLSPYTAEDPAVVGPWLVEGAALTAEVLREAGSSLELWTPLERAGTTTAFWARRFAHETVVHRADAELALGVEYELDREVAVDSMDEWMALGALPEMFDFHPAWRELLGEGRTVHLHATDVPDAEWVVDLTGGVITWRRAHEKSAVAVRGPLVELLLVVYGRRPPGQRTEVLGDSAFLEHWVRTVAFG</sequence>
<dbReference type="InterPro" id="IPR010872">
    <property type="entry name" value="MDMPI_C-term_domain"/>
</dbReference>
<organism evidence="3 4">
    <name type="scientific">Umezawaea endophytica</name>
    <dbReference type="NCBI Taxonomy" id="1654476"/>
    <lineage>
        <taxon>Bacteria</taxon>
        <taxon>Bacillati</taxon>
        <taxon>Actinomycetota</taxon>
        <taxon>Actinomycetes</taxon>
        <taxon>Pseudonocardiales</taxon>
        <taxon>Pseudonocardiaceae</taxon>
        <taxon>Umezawaea</taxon>
    </lineage>
</organism>
<feature type="domain" description="MDMPI C-terminal" evidence="1">
    <location>
        <begin position="150"/>
        <end position="248"/>
    </location>
</feature>
<evidence type="ECO:0000259" key="2">
    <source>
        <dbReference type="Pfam" id="PF11716"/>
    </source>
</evidence>
<dbReference type="InterPro" id="IPR017517">
    <property type="entry name" value="Maleyloyr_isom"/>
</dbReference>
<dbReference type="InterPro" id="IPR034660">
    <property type="entry name" value="DinB/YfiT-like"/>
</dbReference>
<dbReference type="RefSeq" id="WP_259622870.1">
    <property type="nucleotide sequence ID" value="NZ_JANYMP010000004.1"/>
</dbReference>
<comment type="caution">
    <text evidence="3">The sequence shown here is derived from an EMBL/GenBank/DDBJ whole genome shotgun (WGS) entry which is preliminary data.</text>
</comment>
<evidence type="ECO:0000313" key="4">
    <source>
        <dbReference type="Proteomes" id="UP001141259"/>
    </source>
</evidence>
<dbReference type="Pfam" id="PF11716">
    <property type="entry name" value="MDMPI_N"/>
    <property type="match status" value="1"/>
</dbReference>
<feature type="domain" description="Mycothiol-dependent maleylpyruvate isomerase metal-binding" evidence="2">
    <location>
        <begin position="8"/>
        <end position="136"/>
    </location>
</feature>
<dbReference type="GO" id="GO:0016853">
    <property type="term" value="F:isomerase activity"/>
    <property type="evidence" value="ECO:0007669"/>
    <property type="project" value="UniProtKB-KW"/>
</dbReference>
<protein>
    <submittedName>
        <fullName evidence="3">Maleylpyruvate isomerase family mycothiol-dependent enzyme</fullName>
    </submittedName>
</protein>
<evidence type="ECO:0000259" key="1">
    <source>
        <dbReference type="Pfam" id="PF07398"/>
    </source>
</evidence>
<gene>
    <name evidence="3" type="ORF">NZH93_10910</name>
</gene>
<dbReference type="Pfam" id="PF07398">
    <property type="entry name" value="MDMPI_C"/>
    <property type="match status" value="1"/>
</dbReference>
<dbReference type="InterPro" id="IPR024344">
    <property type="entry name" value="MDMPI_metal-binding"/>
</dbReference>
<dbReference type="PANTHER" id="PTHR40758">
    <property type="entry name" value="CONSERVED PROTEIN"/>
    <property type="match status" value="1"/>
</dbReference>
<dbReference type="PANTHER" id="PTHR40758:SF1">
    <property type="entry name" value="CONSERVED PROTEIN"/>
    <property type="match status" value="1"/>
</dbReference>
<dbReference type="GO" id="GO:0046872">
    <property type="term" value="F:metal ion binding"/>
    <property type="evidence" value="ECO:0007669"/>
    <property type="project" value="InterPro"/>
</dbReference>
<dbReference type="GO" id="GO:0005886">
    <property type="term" value="C:plasma membrane"/>
    <property type="evidence" value="ECO:0007669"/>
    <property type="project" value="TreeGrafter"/>
</dbReference>